<comment type="caution">
    <text evidence="1">The sequence shown here is derived from an EMBL/GenBank/DDBJ whole genome shotgun (WGS) entry which is preliminary data.</text>
</comment>
<organism evidence="1 2">
    <name type="scientific">Aestuariibaculum sediminum</name>
    <dbReference type="NCBI Taxonomy" id="2770637"/>
    <lineage>
        <taxon>Bacteria</taxon>
        <taxon>Pseudomonadati</taxon>
        <taxon>Bacteroidota</taxon>
        <taxon>Flavobacteriia</taxon>
        <taxon>Flavobacteriales</taxon>
        <taxon>Flavobacteriaceae</taxon>
    </lineage>
</organism>
<evidence type="ECO:0000313" key="1">
    <source>
        <dbReference type="EMBL" id="MBD0830630.1"/>
    </source>
</evidence>
<dbReference type="PROSITE" id="PS51257">
    <property type="entry name" value="PROKAR_LIPOPROTEIN"/>
    <property type="match status" value="1"/>
</dbReference>
<dbReference type="RefSeq" id="WP_188228440.1">
    <property type="nucleotide sequence ID" value="NZ_JACVXB010000001.1"/>
</dbReference>
<dbReference type="AlphaFoldDB" id="A0A8J6Q6D5"/>
<dbReference type="Proteomes" id="UP000600588">
    <property type="component" value="Unassembled WGS sequence"/>
</dbReference>
<name>A0A8J6Q6D5_9FLAO</name>
<gene>
    <name evidence="1" type="ORF">ICJ83_00655</name>
</gene>
<protein>
    <recommendedName>
        <fullName evidence="3">Lipoprotein</fullName>
    </recommendedName>
</protein>
<accession>A0A8J6Q6D5</accession>
<reference evidence="1 2" key="1">
    <citation type="submission" date="2020-09" db="EMBL/GenBank/DDBJ databases">
        <title>TT11 complete genome.</title>
        <authorList>
            <person name="Wu Z."/>
        </authorList>
    </citation>
    <scope>NUCLEOTIDE SEQUENCE [LARGE SCALE GENOMIC DNA]</scope>
    <source>
        <strain evidence="1 2">TT11</strain>
    </source>
</reference>
<evidence type="ECO:0000313" key="2">
    <source>
        <dbReference type="Proteomes" id="UP000600588"/>
    </source>
</evidence>
<proteinExistence type="predicted"/>
<dbReference type="EMBL" id="JACVXB010000001">
    <property type="protein sequence ID" value="MBD0830630.1"/>
    <property type="molecule type" value="Genomic_DNA"/>
</dbReference>
<keyword evidence="2" id="KW-1185">Reference proteome</keyword>
<evidence type="ECO:0008006" key="3">
    <source>
        <dbReference type="Google" id="ProtNLM"/>
    </source>
</evidence>
<sequence>MRLPIYVMLLLGGLSVISCSNSEDDLEWTQTEVDRVLTQMDANNPTVVNILETYNTGVLYEYDRIMDFAYIAGSKVDAETWDKVEIPMLKQKYSDSLGNVLPLEEEVYKAEAGNAITFIDTTLFKYFKPNSIVSELMPYKVLLSDEVYLQSRIYGEIGQVLTESESRVRYSAEFGQMAIYNKHSIAFAVNPSDLNSASAIQMRKRDNFYIMVSRIMDMHGLYAQIPASFSEGKSAYYNKEMGVVYREELEIAEEKRIDVIDKDWFFEKGFIDATYFYASFGLITFYQYYDEDNNRLPSRIVHPKALRPTYDFVSNRREDFRAYLNEMIHRNANQLQAFPDNIKANIVMLRDLLMSWGVDIVAMNPALETLN</sequence>